<protein>
    <submittedName>
        <fullName evidence="1">Uncharacterized protein</fullName>
    </submittedName>
</protein>
<dbReference type="Proteomes" id="UP000597444">
    <property type="component" value="Unassembled WGS sequence"/>
</dbReference>
<dbReference type="RefSeq" id="WP_220205581.1">
    <property type="nucleotide sequence ID" value="NZ_BNJK01000001.1"/>
</dbReference>
<reference evidence="1" key="1">
    <citation type="submission" date="2020-10" db="EMBL/GenBank/DDBJ databases">
        <title>Taxonomic study of unclassified bacteria belonging to the class Ktedonobacteria.</title>
        <authorList>
            <person name="Yabe S."/>
            <person name="Wang C.M."/>
            <person name="Zheng Y."/>
            <person name="Sakai Y."/>
            <person name="Cavaletti L."/>
            <person name="Monciardini P."/>
            <person name="Donadio S."/>
        </authorList>
    </citation>
    <scope>NUCLEOTIDE SEQUENCE</scope>
    <source>
        <strain evidence="1">ID150040</strain>
    </source>
</reference>
<name>A0A8J3N430_9CHLR</name>
<dbReference type="EMBL" id="BNJK01000001">
    <property type="protein sequence ID" value="GHO94870.1"/>
    <property type="molecule type" value="Genomic_DNA"/>
</dbReference>
<organism evidence="1 2">
    <name type="scientific">Reticulibacter mediterranei</name>
    <dbReference type="NCBI Taxonomy" id="2778369"/>
    <lineage>
        <taxon>Bacteria</taxon>
        <taxon>Bacillati</taxon>
        <taxon>Chloroflexota</taxon>
        <taxon>Ktedonobacteria</taxon>
        <taxon>Ktedonobacterales</taxon>
        <taxon>Reticulibacteraceae</taxon>
        <taxon>Reticulibacter</taxon>
    </lineage>
</organism>
<evidence type="ECO:0000313" key="2">
    <source>
        <dbReference type="Proteomes" id="UP000597444"/>
    </source>
</evidence>
<comment type="caution">
    <text evidence="1">The sequence shown here is derived from an EMBL/GenBank/DDBJ whole genome shotgun (WGS) entry which is preliminary data.</text>
</comment>
<keyword evidence="2" id="KW-1185">Reference proteome</keyword>
<accession>A0A8J3N430</accession>
<dbReference type="AlphaFoldDB" id="A0A8J3N430"/>
<sequence>MASTGWGGTISAANGEEALLRSPILVTPVILFPSICSLESNNICPETFLRQRYTYQAHSLLITRISLGAANGDSPRNLLSWVWAPLLHRDRLLDLREDLFFCLLTRVFHLGENAC</sequence>
<evidence type="ECO:0000313" key="1">
    <source>
        <dbReference type="EMBL" id="GHO94870.1"/>
    </source>
</evidence>
<proteinExistence type="predicted"/>
<gene>
    <name evidence="1" type="ORF">KSF_049180</name>
</gene>